<name>A0A2N5XLR6_9HYPH</name>
<sequence>MFDRRIHIMRQAARDLKAQAAKLEKDAQQIEREQKLRRRLNALYRKSASSVKPAQFAREHNLPIETVKSWQKRQERQTMDAKKIERDRSIMRLARKGWTNSEIGKALGLHANSISRIISKQKRLALFPDRAMPND</sequence>
<keyword evidence="1" id="KW-0175">Coiled coil</keyword>
<proteinExistence type="predicted"/>
<feature type="coiled-coil region" evidence="1">
    <location>
        <begin position="6"/>
        <end position="43"/>
    </location>
</feature>
<reference evidence="2 3" key="1">
    <citation type="submission" date="2018-01" db="EMBL/GenBank/DDBJ databases">
        <title>The draft genome sequence of Cohaesibacter sp. H1304.</title>
        <authorList>
            <person name="Wang N.-N."/>
            <person name="Du Z.-J."/>
        </authorList>
    </citation>
    <scope>NUCLEOTIDE SEQUENCE [LARGE SCALE GENOMIC DNA]</scope>
    <source>
        <strain evidence="2 3">H1304</strain>
    </source>
</reference>
<comment type="caution">
    <text evidence="2">The sequence shown here is derived from an EMBL/GenBank/DDBJ whole genome shotgun (WGS) entry which is preliminary data.</text>
</comment>
<dbReference type="EMBL" id="PKUQ01000052">
    <property type="protein sequence ID" value="PLW75415.1"/>
    <property type="molecule type" value="Genomic_DNA"/>
</dbReference>
<evidence type="ECO:0000256" key="1">
    <source>
        <dbReference type="SAM" id="Coils"/>
    </source>
</evidence>
<accession>A0A2N5XLR6</accession>
<dbReference type="Proteomes" id="UP000234881">
    <property type="component" value="Unassembled WGS sequence"/>
</dbReference>
<gene>
    <name evidence="2" type="ORF">C0081_20325</name>
</gene>
<dbReference type="AlphaFoldDB" id="A0A2N5XLR6"/>
<organism evidence="2 3">
    <name type="scientific">Cohaesibacter celericrescens</name>
    <dbReference type="NCBI Taxonomy" id="2067669"/>
    <lineage>
        <taxon>Bacteria</taxon>
        <taxon>Pseudomonadati</taxon>
        <taxon>Pseudomonadota</taxon>
        <taxon>Alphaproteobacteria</taxon>
        <taxon>Hyphomicrobiales</taxon>
        <taxon>Cohaesibacteraceae</taxon>
    </lineage>
</organism>
<keyword evidence="3" id="KW-1185">Reference proteome</keyword>
<evidence type="ECO:0000313" key="3">
    <source>
        <dbReference type="Proteomes" id="UP000234881"/>
    </source>
</evidence>
<protein>
    <submittedName>
        <fullName evidence="2">Uncharacterized protein</fullName>
    </submittedName>
</protein>
<evidence type="ECO:0000313" key="2">
    <source>
        <dbReference type="EMBL" id="PLW75415.1"/>
    </source>
</evidence>